<dbReference type="InParanoid" id="G1X1N1"/>
<dbReference type="Pfam" id="PF01544">
    <property type="entry name" value="CorA"/>
    <property type="match status" value="1"/>
</dbReference>
<feature type="transmembrane region" description="Helical" evidence="5">
    <location>
        <begin position="300"/>
        <end position="323"/>
    </location>
</feature>
<name>G1X1N1_ARTOA</name>
<keyword evidence="3 5" id="KW-1133">Transmembrane helix</keyword>
<keyword evidence="4 5" id="KW-0472">Membrane</keyword>
<evidence type="ECO:0000256" key="4">
    <source>
        <dbReference type="ARBA" id="ARBA00023136"/>
    </source>
</evidence>
<dbReference type="eggNOG" id="ENOG502SJEH">
    <property type="taxonomic scope" value="Eukaryota"/>
</dbReference>
<accession>G1X1N1</accession>
<keyword evidence="2 5" id="KW-0812">Transmembrane</keyword>
<dbReference type="STRING" id="756982.G1X1N1"/>
<dbReference type="GO" id="GO:0005886">
    <property type="term" value="C:plasma membrane"/>
    <property type="evidence" value="ECO:0007669"/>
    <property type="project" value="UniProtKB-SubCell"/>
</dbReference>
<evidence type="ECO:0000256" key="5">
    <source>
        <dbReference type="SAM" id="Phobius"/>
    </source>
</evidence>
<dbReference type="GO" id="GO:0050897">
    <property type="term" value="F:cobalt ion binding"/>
    <property type="evidence" value="ECO:0007669"/>
    <property type="project" value="TreeGrafter"/>
</dbReference>
<proteinExistence type="predicted"/>
<dbReference type="EMBL" id="ADOT01000016">
    <property type="protein sequence ID" value="EGX52854.1"/>
    <property type="molecule type" value="Genomic_DNA"/>
</dbReference>
<sequence>MRIGIGKMIQSLRNTFRTYNDMQMQRSRKIPIEIPMKSPVRIILEEDISDGKLDEAETEEGGLGEKKTYENQMMEEIYKKQLEGADEDGDESEISDLSEYSLPPSKSRKNPFFIVIIILKAWIDTFKKSTYQTVYNNTTWLDEKTQGFIQHDGDKAMYNDLNFKIHVTQRSIAQIETELAEAVSIFEKLEYQHNEFKKIMDDYPVMEGSNSVTQQISQVQQEVKALQMLFWQEATKIKTCSKWLSEAMSHRNTEAIKAATVEMSKILEETEKLTSENRKEAKLMSQIAINTQKDGQSMKIIAILTMIFLPGSFVSSVFGWNIISFDVSEDGSQSLAISKQGLQIFLIFFFTFTIVTISGCWIWVSNSQKSLTLANADIQRSGEDEKTVGEDSP</sequence>
<evidence type="ECO:0000256" key="1">
    <source>
        <dbReference type="ARBA" id="ARBA00004651"/>
    </source>
</evidence>
<feature type="transmembrane region" description="Helical" evidence="5">
    <location>
        <begin position="343"/>
        <end position="364"/>
    </location>
</feature>
<dbReference type="AlphaFoldDB" id="G1X1N1"/>
<dbReference type="GO" id="GO:0015095">
    <property type="term" value="F:magnesium ion transmembrane transporter activity"/>
    <property type="evidence" value="ECO:0007669"/>
    <property type="project" value="TreeGrafter"/>
</dbReference>
<dbReference type="Proteomes" id="UP000008784">
    <property type="component" value="Unassembled WGS sequence"/>
</dbReference>
<comment type="caution">
    <text evidence="6">The sequence shown here is derived from an EMBL/GenBank/DDBJ whole genome shotgun (WGS) entry which is preliminary data.</text>
</comment>
<evidence type="ECO:0000256" key="2">
    <source>
        <dbReference type="ARBA" id="ARBA00022692"/>
    </source>
</evidence>
<reference evidence="6 7" key="1">
    <citation type="journal article" date="2011" name="PLoS Pathog.">
        <title>Genomic and proteomic analyses of the fungus Arthrobotrys oligospora provide insights into nematode-trap formation.</title>
        <authorList>
            <person name="Yang J."/>
            <person name="Wang L."/>
            <person name="Ji X."/>
            <person name="Feng Y."/>
            <person name="Li X."/>
            <person name="Zou C."/>
            <person name="Xu J."/>
            <person name="Ren Y."/>
            <person name="Mi Q."/>
            <person name="Wu J."/>
            <person name="Liu S."/>
            <person name="Liu Y."/>
            <person name="Huang X."/>
            <person name="Wang H."/>
            <person name="Niu X."/>
            <person name="Li J."/>
            <person name="Liang L."/>
            <person name="Luo Y."/>
            <person name="Ji K."/>
            <person name="Zhou W."/>
            <person name="Yu Z."/>
            <person name="Li G."/>
            <person name="Liu Y."/>
            <person name="Li L."/>
            <person name="Qiao M."/>
            <person name="Feng L."/>
            <person name="Zhang K.-Q."/>
        </authorList>
    </citation>
    <scope>NUCLEOTIDE SEQUENCE [LARGE SCALE GENOMIC DNA]</scope>
    <source>
        <strain evidence="7">ATCC 24927 / CBS 115.81 / DSM 1491</strain>
    </source>
</reference>
<dbReference type="InterPro" id="IPR002523">
    <property type="entry name" value="MgTranspt_CorA/ZnTranspt_ZntB"/>
</dbReference>
<dbReference type="OrthoDB" id="5396681at2759"/>
<dbReference type="SUPFAM" id="SSF144083">
    <property type="entry name" value="Magnesium transport protein CorA, transmembrane region"/>
    <property type="match status" value="1"/>
</dbReference>
<gene>
    <name evidence="6" type="ORF">AOL_s00007g190</name>
</gene>
<evidence type="ECO:0000313" key="7">
    <source>
        <dbReference type="Proteomes" id="UP000008784"/>
    </source>
</evidence>
<dbReference type="GO" id="GO:0015087">
    <property type="term" value="F:cobalt ion transmembrane transporter activity"/>
    <property type="evidence" value="ECO:0007669"/>
    <property type="project" value="TreeGrafter"/>
</dbReference>
<dbReference type="Gene3D" id="1.20.58.340">
    <property type="entry name" value="Magnesium transport protein CorA, transmembrane region"/>
    <property type="match status" value="1"/>
</dbReference>
<comment type="subcellular location">
    <subcellularLocation>
        <location evidence="1">Cell membrane</location>
        <topology evidence="1">Multi-pass membrane protein</topology>
    </subcellularLocation>
</comment>
<protein>
    <submittedName>
        <fullName evidence="6">Uncharacterized protein</fullName>
    </submittedName>
</protein>
<dbReference type="InterPro" id="IPR045863">
    <property type="entry name" value="CorA_TM1_TM2"/>
</dbReference>
<dbReference type="HOGENOM" id="CLU_702019_0_0_1"/>
<evidence type="ECO:0000256" key="3">
    <source>
        <dbReference type="ARBA" id="ARBA00022989"/>
    </source>
</evidence>
<dbReference type="GO" id="GO:0000287">
    <property type="term" value="F:magnesium ion binding"/>
    <property type="evidence" value="ECO:0007669"/>
    <property type="project" value="TreeGrafter"/>
</dbReference>
<keyword evidence="7" id="KW-1185">Reference proteome</keyword>
<evidence type="ECO:0000313" key="6">
    <source>
        <dbReference type="EMBL" id="EGX52854.1"/>
    </source>
</evidence>
<dbReference type="PANTHER" id="PTHR46494">
    <property type="entry name" value="CORA FAMILY METAL ION TRANSPORTER (EUROFUNG)"/>
    <property type="match status" value="1"/>
</dbReference>
<dbReference type="GeneID" id="22889290"/>
<dbReference type="RefSeq" id="XP_011118393.1">
    <property type="nucleotide sequence ID" value="XM_011120091.1"/>
</dbReference>
<organism evidence="6 7">
    <name type="scientific">Arthrobotrys oligospora (strain ATCC 24927 / CBS 115.81 / DSM 1491)</name>
    <name type="common">Nematode-trapping fungus</name>
    <name type="synonym">Didymozoophaga oligospora</name>
    <dbReference type="NCBI Taxonomy" id="756982"/>
    <lineage>
        <taxon>Eukaryota</taxon>
        <taxon>Fungi</taxon>
        <taxon>Dikarya</taxon>
        <taxon>Ascomycota</taxon>
        <taxon>Pezizomycotina</taxon>
        <taxon>Orbiliomycetes</taxon>
        <taxon>Orbiliales</taxon>
        <taxon>Orbiliaceae</taxon>
        <taxon>Orbilia</taxon>
        <taxon>Orbilia oligospora</taxon>
    </lineage>
</organism>
<dbReference type="PANTHER" id="PTHR46494:SF1">
    <property type="entry name" value="CORA FAMILY METAL ION TRANSPORTER (EUROFUNG)"/>
    <property type="match status" value="1"/>
</dbReference>